<dbReference type="InterPro" id="IPR007263">
    <property type="entry name" value="DCC1-like"/>
</dbReference>
<accession>A0AAU8BQB2</accession>
<gene>
    <name evidence="1" type="ORF">PG915_19390</name>
</gene>
<name>A0AAU8BQB2_9VIBR</name>
<evidence type="ECO:0000313" key="1">
    <source>
        <dbReference type="EMBL" id="XCD18906.1"/>
    </source>
</evidence>
<proteinExistence type="predicted"/>
<dbReference type="AlphaFoldDB" id="A0AAU8BQB2"/>
<organism evidence="1">
    <name type="scientific">Vibrio chaetopteri</name>
    <dbReference type="NCBI Taxonomy" id="3016528"/>
    <lineage>
        <taxon>Bacteria</taxon>
        <taxon>Pseudomonadati</taxon>
        <taxon>Pseudomonadota</taxon>
        <taxon>Gammaproteobacteria</taxon>
        <taxon>Vibrionales</taxon>
        <taxon>Vibrionaceae</taxon>
        <taxon>Vibrio</taxon>
    </lineage>
</organism>
<dbReference type="PANTHER" id="PTHR34290">
    <property type="entry name" value="SI:CH73-390P7.2"/>
    <property type="match status" value="1"/>
</dbReference>
<sequence length="128" mass="15051">MPTSLILFYDGHCPLCVKEMTALKKHDTDNVIQLVDIFSETFERYPDIDPKSASERLHAYDENGVLLEGLDVTYQAWRLVGRGHYYAFTRWPLLKPICDWCYLKFARHRYTVSGWLTGKKRCDNCRID</sequence>
<dbReference type="EMBL" id="CP115921">
    <property type="protein sequence ID" value="XCD18906.1"/>
    <property type="molecule type" value="Genomic_DNA"/>
</dbReference>
<dbReference type="GO" id="GO:0015035">
    <property type="term" value="F:protein-disulfide reductase activity"/>
    <property type="evidence" value="ECO:0007669"/>
    <property type="project" value="InterPro"/>
</dbReference>
<dbReference type="KEGG" id="vck:PG915_19390"/>
<protein>
    <submittedName>
        <fullName evidence="1">DUF393 domain-containing protein</fullName>
    </submittedName>
</protein>
<dbReference type="InterPro" id="IPR044691">
    <property type="entry name" value="DCC1_Trx"/>
</dbReference>
<dbReference type="PANTHER" id="PTHR34290:SF2">
    <property type="entry name" value="OS04G0668800 PROTEIN"/>
    <property type="match status" value="1"/>
</dbReference>
<reference evidence="1" key="1">
    <citation type="submission" date="2023-01" db="EMBL/GenBank/DDBJ databases">
        <title>Vibrio sp. CB1-14 genome sequencing.</title>
        <authorList>
            <person name="Otstavnykh N."/>
            <person name="Isaeva M."/>
            <person name="Meleshko D."/>
        </authorList>
    </citation>
    <scope>NUCLEOTIDE SEQUENCE</scope>
    <source>
        <strain evidence="1">CB1-14</strain>
    </source>
</reference>
<dbReference type="Pfam" id="PF04134">
    <property type="entry name" value="DCC1-like"/>
    <property type="match status" value="1"/>
</dbReference>
<dbReference type="RefSeq" id="WP_353500041.1">
    <property type="nucleotide sequence ID" value="NZ_CP115921.1"/>
</dbReference>